<dbReference type="KEGG" id="phao:HF685_04120"/>
<dbReference type="UniPathway" id="UPA00060">
    <property type="reaction ID" value="UER00138"/>
</dbReference>
<dbReference type="CDD" id="cd01169">
    <property type="entry name" value="HMPP_kinase"/>
    <property type="match status" value="1"/>
</dbReference>
<dbReference type="InterPro" id="IPR013749">
    <property type="entry name" value="PM/HMP-P_kinase-1"/>
</dbReference>
<dbReference type="EC" id="2.7.1.49" evidence="2"/>
<dbReference type="PANTHER" id="PTHR20858">
    <property type="entry name" value="PHOSPHOMETHYLPYRIMIDINE KINASE"/>
    <property type="match status" value="1"/>
</dbReference>
<sequence length="383" mass="40665">MIAPARILSIAGSDSGGGAGIQADIKTITMLGGYAMTAITAVTAQNTIGLDAVHLIPTETVIAQIDAVVRDIGVDAIKIGMIGSAGTATAVADYLERVSVPIVFDPVMVATSGSTLADEATIAAFGSLMALASVVTPNIPELEALGGKEAVLGHGCHLLLKDGHGEGQRIVDRLYSPKGLVTSLEGKRFDTSDTHGTGCTLASALACGMGQGLPLVEAFNRAIRFVRLALLEAPHFGEGNGPLGHQQVRDFWDEDEVVPGISFNQVTVGSSDYTASVDFYKKLGLRQIVDSPDNGYARFEAGNGATFSIHSGSESPNDAVVYFESLALDAWVKELVETGIVFDRMPQDESWGWREARLRDPHGNIICLYHAGENRRYPPWRIN</sequence>
<keyword evidence="4" id="KW-0418">Kinase</keyword>
<dbReference type="Pfam" id="PF08543">
    <property type="entry name" value="Phos_pyr_kin"/>
    <property type="match status" value="1"/>
</dbReference>
<protein>
    <recommendedName>
        <fullName evidence="2">hydroxymethylpyrimidine kinase</fullName>
        <ecNumber evidence="2">2.7.1.49</ecNumber>
    </recommendedName>
</protein>
<dbReference type="GO" id="GO:0009228">
    <property type="term" value="P:thiamine biosynthetic process"/>
    <property type="evidence" value="ECO:0007669"/>
    <property type="project" value="InterPro"/>
</dbReference>
<dbReference type="InterPro" id="IPR004399">
    <property type="entry name" value="HMP/HMP-P_kinase_dom"/>
</dbReference>
<dbReference type="GO" id="GO:0009229">
    <property type="term" value="P:thiamine diphosphate biosynthetic process"/>
    <property type="evidence" value="ECO:0007669"/>
    <property type="project" value="UniProtKB-UniPathway"/>
</dbReference>
<dbReference type="SUPFAM" id="SSF53613">
    <property type="entry name" value="Ribokinase-like"/>
    <property type="match status" value="1"/>
</dbReference>
<evidence type="ECO:0000259" key="3">
    <source>
        <dbReference type="PROSITE" id="PS51819"/>
    </source>
</evidence>
<dbReference type="InterPro" id="IPR037523">
    <property type="entry name" value="VOC_core"/>
</dbReference>
<gene>
    <name evidence="4" type="primary">thiD</name>
    <name evidence="4" type="ORF">HF685_04120</name>
</gene>
<evidence type="ECO:0000256" key="1">
    <source>
        <dbReference type="ARBA" id="ARBA00004948"/>
    </source>
</evidence>
<dbReference type="GO" id="GO:0008972">
    <property type="term" value="F:phosphomethylpyrimidine kinase activity"/>
    <property type="evidence" value="ECO:0007669"/>
    <property type="project" value="InterPro"/>
</dbReference>
<accession>A0A6H2DJK6</accession>
<dbReference type="EMBL" id="CP051217">
    <property type="protein sequence ID" value="QJB68570.1"/>
    <property type="molecule type" value="Genomic_DNA"/>
</dbReference>
<keyword evidence="5" id="KW-1185">Reference proteome</keyword>
<dbReference type="InterPro" id="IPR029068">
    <property type="entry name" value="Glyas_Bleomycin-R_OHBP_Dase"/>
</dbReference>
<comment type="pathway">
    <text evidence="1">Cofactor biosynthesis; thiamine diphosphate biosynthesis.</text>
</comment>
<dbReference type="Gene3D" id="3.10.180.10">
    <property type="entry name" value="2,3-Dihydroxybiphenyl 1,2-Dioxygenase, domain 1"/>
    <property type="match status" value="1"/>
</dbReference>
<dbReference type="SUPFAM" id="SSF54593">
    <property type="entry name" value="Glyoxalase/Bleomycin resistance protein/Dihydroxybiphenyl dioxygenase"/>
    <property type="match status" value="1"/>
</dbReference>
<evidence type="ECO:0000256" key="2">
    <source>
        <dbReference type="ARBA" id="ARBA00012135"/>
    </source>
</evidence>
<dbReference type="RefSeq" id="WP_168818412.1">
    <property type="nucleotide sequence ID" value="NZ_CP051217.1"/>
</dbReference>
<dbReference type="Pfam" id="PF00903">
    <property type="entry name" value="Glyoxalase"/>
    <property type="match status" value="1"/>
</dbReference>
<dbReference type="AlphaFoldDB" id="A0A6H2DJK6"/>
<dbReference type="PANTHER" id="PTHR20858:SF17">
    <property type="entry name" value="HYDROXYMETHYLPYRIMIDINE_PHOSPHOMETHYLPYRIMIDINE KINASE THI20-RELATED"/>
    <property type="match status" value="1"/>
</dbReference>
<dbReference type="GO" id="GO:0005829">
    <property type="term" value="C:cytosol"/>
    <property type="evidence" value="ECO:0007669"/>
    <property type="project" value="TreeGrafter"/>
</dbReference>
<dbReference type="PROSITE" id="PS51819">
    <property type="entry name" value="VOC"/>
    <property type="match status" value="1"/>
</dbReference>
<reference evidence="4 5" key="1">
    <citation type="submission" date="2020-04" db="EMBL/GenBank/DDBJ databases">
        <title>Genome sequence for Sphingorhabdus sp. strain M1.</title>
        <authorList>
            <person name="Park S.-J."/>
        </authorList>
    </citation>
    <scope>NUCLEOTIDE SEQUENCE [LARGE SCALE GENOMIC DNA]</scope>
    <source>
        <strain evidence="4 5">JK6</strain>
    </source>
</reference>
<dbReference type="Gene3D" id="3.40.1190.20">
    <property type="match status" value="1"/>
</dbReference>
<dbReference type="Proteomes" id="UP000501600">
    <property type="component" value="Chromosome"/>
</dbReference>
<dbReference type="InterPro" id="IPR029056">
    <property type="entry name" value="Ribokinase-like"/>
</dbReference>
<evidence type="ECO:0000313" key="4">
    <source>
        <dbReference type="EMBL" id="QJB68570.1"/>
    </source>
</evidence>
<organism evidence="4 5">
    <name type="scientific">Parasphingorhabdus halotolerans</name>
    <dbReference type="NCBI Taxonomy" id="2725558"/>
    <lineage>
        <taxon>Bacteria</taxon>
        <taxon>Pseudomonadati</taxon>
        <taxon>Pseudomonadota</taxon>
        <taxon>Alphaproteobacteria</taxon>
        <taxon>Sphingomonadales</taxon>
        <taxon>Sphingomonadaceae</taxon>
        <taxon>Parasphingorhabdus</taxon>
    </lineage>
</organism>
<dbReference type="NCBIfam" id="TIGR00097">
    <property type="entry name" value="HMP-P_kinase"/>
    <property type="match status" value="1"/>
</dbReference>
<feature type="domain" description="VOC" evidence="3">
    <location>
        <begin position="262"/>
        <end position="371"/>
    </location>
</feature>
<evidence type="ECO:0000313" key="5">
    <source>
        <dbReference type="Proteomes" id="UP000501600"/>
    </source>
</evidence>
<name>A0A6H2DJK6_9SPHN</name>
<dbReference type="GO" id="GO:0008902">
    <property type="term" value="F:hydroxymethylpyrimidine kinase activity"/>
    <property type="evidence" value="ECO:0007669"/>
    <property type="project" value="UniProtKB-EC"/>
</dbReference>
<proteinExistence type="predicted"/>
<dbReference type="InterPro" id="IPR004360">
    <property type="entry name" value="Glyas_Fos-R_dOase_dom"/>
</dbReference>
<keyword evidence="4" id="KW-0808">Transferase</keyword>